<evidence type="ECO:0000256" key="3">
    <source>
        <dbReference type="ARBA" id="ARBA00004629"/>
    </source>
</evidence>
<dbReference type="Proteomes" id="UP001378960">
    <property type="component" value="Unassembled WGS sequence"/>
</dbReference>
<comment type="similarity">
    <text evidence="4">Belongs to the DASH complex DAD2 family.</text>
</comment>
<keyword evidence="7" id="KW-0963">Cytoplasm</keyword>
<evidence type="ECO:0000256" key="14">
    <source>
        <dbReference type="ARBA" id="ARBA00023242"/>
    </source>
</evidence>
<dbReference type="Pfam" id="PF08654">
    <property type="entry name" value="DASH_Dad2"/>
    <property type="match status" value="1"/>
</dbReference>
<evidence type="ECO:0000313" key="18">
    <source>
        <dbReference type="EMBL" id="GMM44271.1"/>
    </source>
</evidence>
<comment type="caution">
    <text evidence="18">The sequence shown here is derived from an EMBL/GenBank/DDBJ whole genome shotgun (WGS) entry which is preliminary data.</text>
</comment>
<dbReference type="GO" id="GO:0042729">
    <property type="term" value="C:DASH complex"/>
    <property type="evidence" value="ECO:0007669"/>
    <property type="project" value="InterPro"/>
</dbReference>
<sequence length="111" mass="12579">MSQRYSILNEYEAESLIHQRQEELRRLQSIESLTLQLSKTLLLLNDQLSKLQIGTDSVSQITGNWIQIVRAVSLAANSISNIDAKDENPLTERLVRCALDELGTIVKQLDE</sequence>
<keyword evidence="14" id="KW-0539">Nucleus</keyword>
<gene>
    <name evidence="18" type="ORF">DAPK24_008460</name>
</gene>
<comment type="subcellular location">
    <subcellularLocation>
        <location evidence="3">Chromosome</location>
        <location evidence="3">Centromere</location>
        <location evidence="3">Kinetochore</location>
    </subcellularLocation>
    <subcellularLocation>
        <location evidence="2">Cytoplasm</location>
        <location evidence="2">Cytoskeleton</location>
        <location evidence="2">Spindle</location>
    </subcellularLocation>
    <subcellularLocation>
        <location evidence="1">Nucleus</location>
    </subcellularLocation>
</comment>
<keyword evidence="19" id="KW-1185">Reference proteome</keyword>
<evidence type="ECO:0000256" key="4">
    <source>
        <dbReference type="ARBA" id="ARBA00005501"/>
    </source>
</evidence>
<keyword evidence="8" id="KW-0132">Cell division</keyword>
<evidence type="ECO:0000256" key="11">
    <source>
        <dbReference type="ARBA" id="ARBA00022829"/>
    </source>
</evidence>
<accession>A0AAV5QZ66</accession>
<evidence type="ECO:0000256" key="17">
    <source>
        <dbReference type="ARBA" id="ARBA00030568"/>
    </source>
</evidence>
<evidence type="ECO:0000256" key="6">
    <source>
        <dbReference type="ARBA" id="ARBA00022454"/>
    </source>
</evidence>
<evidence type="ECO:0000256" key="1">
    <source>
        <dbReference type="ARBA" id="ARBA00004123"/>
    </source>
</evidence>
<evidence type="ECO:0000256" key="9">
    <source>
        <dbReference type="ARBA" id="ARBA00022701"/>
    </source>
</evidence>
<organism evidence="18 19">
    <name type="scientific">Pichia kluyveri</name>
    <name type="common">Yeast</name>
    <dbReference type="NCBI Taxonomy" id="36015"/>
    <lineage>
        <taxon>Eukaryota</taxon>
        <taxon>Fungi</taxon>
        <taxon>Dikarya</taxon>
        <taxon>Ascomycota</taxon>
        <taxon>Saccharomycotina</taxon>
        <taxon>Pichiomycetes</taxon>
        <taxon>Pichiales</taxon>
        <taxon>Pichiaceae</taxon>
        <taxon>Pichia</taxon>
    </lineage>
</organism>
<keyword evidence="11" id="KW-0159">Chromosome partition</keyword>
<evidence type="ECO:0000256" key="16">
    <source>
        <dbReference type="ARBA" id="ARBA00023328"/>
    </source>
</evidence>
<evidence type="ECO:0000256" key="2">
    <source>
        <dbReference type="ARBA" id="ARBA00004186"/>
    </source>
</evidence>
<dbReference type="PANTHER" id="PTHR28036:SF1">
    <property type="entry name" value="DASH COMPLEX SUBUNIT DAD2"/>
    <property type="match status" value="1"/>
</dbReference>
<keyword evidence="12" id="KW-0995">Kinetochore</keyword>
<evidence type="ECO:0000256" key="15">
    <source>
        <dbReference type="ARBA" id="ARBA00023306"/>
    </source>
</evidence>
<evidence type="ECO:0000256" key="12">
    <source>
        <dbReference type="ARBA" id="ARBA00022838"/>
    </source>
</evidence>
<dbReference type="GO" id="GO:0008608">
    <property type="term" value="P:attachment of spindle microtubules to kinetochore"/>
    <property type="evidence" value="ECO:0007669"/>
    <property type="project" value="TreeGrafter"/>
</dbReference>
<keyword evidence="10" id="KW-0498">Mitosis</keyword>
<evidence type="ECO:0000256" key="7">
    <source>
        <dbReference type="ARBA" id="ARBA00022490"/>
    </source>
</evidence>
<name>A0AAV5QZ66_PICKL</name>
<keyword evidence="13" id="KW-0206">Cytoskeleton</keyword>
<evidence type="ECO:0000256" key="10">
    <source>
        <dbReference type="ARBA" id="ARBA00022776"/>
    </source>
</evidence>
<reference evidence="18 19" key="1">
    <citation type="journal article" date="2023" name="Elife">
        <title>Identification of key yeast species and microbe-microbe interactions impacting larval growth of Drosophila in the wild.</title>
        <authorList>
            <person name="Mure A."/>
            <person name="Sugiura Y."/>
            <person name="Maeda R."/>
            <person name="Honda K."/>
            <person name="Sakurai N."/>
            <person name="Takahashi Y."/>
            <person name="Watada M."/>
            <person name="Katoh T."/>
            <person name="Gotoh A."/>
            <person name="Gotoh Y."/>
            <person name="Taniguchi I."/>
            <person name="Nakamura K."/>
            <person name="Hayashi T."/>
            <person name="Katayama T."/>
            <person name="Uemura T."/>
            <person name="Hattori Y."/>
        </authorList>
    </citation>
    <scope>NUCLEOTIDE SEQUENCE [LARGE SCALE GENOMIC DNA]</scope>
    <source>
        <strain evidence="18 19">PK-24</strain>
    </source>
</reference>
<keyword evidence="16" id="KW-0137">Centromere</keyword>
<evidence type="ECO:0000256" key="8">
    <source>
        <dbReference type="ARBA" id="ARBA00022618"/>
    </source>
</evidence>
<dbReference type="InterPro" id="IPR013963">
    <property type="entry name" value="DASH_Dad2"/>
</dbReference>
<dbReference type="EMBL" id="BTGB01000001">
    <property type="protein sequence ID" value="GMM44271.1"/>
    <property type="molecule type" value="Genomic_DNA"/>
</dbReference>
<dbReference type="PANTHER" id="PTHR28036">
    <property type="entry name" value="DASH COMPLEX SUBUNIT DAD2"/>
    <property type="match status" value="1"/>
</dbReference>
<dbReference type="GO" id="GO:0044732">
    <property type="term" value="C:mitotic spindle pole body"/>
    <property type="evidence" value="ECO:0007669"/>
    <property type="project" value="TreeGrafter"/>
</dbReference>
<proteinExistence type="inferred from homology"/>
<evidence type="ECO:0000256" key="5">
    <source>
        <dbReference type="ARBA" id="ARBA00020260"/>
    </source>
</evidence>
<dbReference type="GO" id="GO:0000278">
    <property type="term" value="P:mitotic cell cycle"/>
    <property type="evidence" value="ECO:0007669"/>
    <property type="project" value="InterPro"/>
</dbReference>
<evidence type="ECO:0000256" key="13">
    <source>
        <dbReference type="ARBA" id="ARBA00023212"/>
    </source>
</evidence>
<dbReference type="GO" id="GO:1990023">
    <property type="term" value="C:mitotic spindle midzone"/>
    <property type="evidence" value="ECO:0007669"/>
    <property type="project" value="TreeGrafter"/>
</dbReference>
<dbReference type="AlphaFoldDB" id="A0AAV5QZ66"/>
<dbReference type="GO" id="GO:0051301">
    <property type="term" value="P:cell division"/>
    <property type="evidence" value="ECO:0007669"/>
    <property type="project" value="UniProtKB-KW"/>
</dbReference>
<keyword evidence="15" id="KW-0131">Cell cycle</keyword>
<evidence type="ECO:0000313" key="19">
    <source>
        <dbReference type="Proteomes" id="UP001378960"/>
    </source>
</evidence>
<protein>
    <recommendedName>
        <fullName evidence="5">DASH complex subunit DAD2</fullName>
    </recommendedName>
    <alternativeName>
        <fullName evidence="17">Outer kinetochore protein DAD2</fullName>
    </alternativeName>
</protein>
<keyword evidence="6" id="KW-0158">Chromosome</keyword>
<dbReference type="GO" id="GO:0005874">
    <property type="term" value="C:microtubule"/>
    <property type="evidence" value="ECO:0007669"/>
    <property type="project" value="UniProtKB-KW"/>
</dbReference>
<keyword evidence="9" id="KW-0493">Microtubule</keyword>